<keyword evidence="4" id="KW-1185">Reference proteome</keyword>
<keyword evidence="2" id="KW-1133">Transmembrane helix</keyword>
<reference evidence="3" key="1">
    <citation type="submission" date="2022-11" db="EMBL/GenBank/DDBJ databases">
        <title>Centuries of genome instability and evolution in soft-shell clam transmissible cancer (bioRxiv).</title>
        <authorList>
            <person name="Hart S.F.M."/>
            <person name="Yonemitsu M.A."/>
            <person name="Giersch R.M."/>
            <person name="Beal B.F."/>
            <person name="Arriagada G."/>
            <person name="Davis B.W."/>
            <person name="Ostrander E.A."/>
            <person name="Goff S.P."/>
            <person name="Metzger M.J."/>
        </authorList>
    </citation>
    <scope>NUCLEOTIDE SEQUENCE</scope>
    <source>
        <strain evidence="3">MELC-2E11</strain>
        <tissue evidence="3">Siphon/mantle</tissue>
    </source>
</reference>
<sequence>MPAVDCPIKGCDYQTPDLEPTIAAALITAHNATHISRNTAPMVEKADAVPDDYPMGSDPANHPSVSSYKKHLEHTATLPTDDDLFGDKPKAHVVHFETKPLQEPKISTVQNQDPVTAENLTQNEVDAYADDNSRCNKFSSCWKKFAFLFAIGGIVVPFAALGNGWRPLCKATREHIVKDHTREGMETAMQSHKRALCQGSYEGKDGDRYARPKESTLSRIIRGKGWRPLCEATREHIVKDHTREGMNTAMRGHKRAHCQESYEGRDGDRYARPQERTMSRIIRGKGWRPLCEATREHIVKDHTREGMKTAMQGHRRAHCQESKEGRDEDRYAKPQKSTLSRIIRGKG</sequence>
<gene>
    <name evidence="3" type="ORF">MAR_035953</name>
</gene>
<feature type="compositionally biased region" description="Basic and acidic residues" evidence="1">
    <location>
        <begin position="318"/>
        <end position="332"/>
    </location>
</feature>
<evidence type="ECO:0000256" key="2">
    <source>
        <dbReference type="SAM" id="Phobius"/>
    </source>
</evidence>
<evidence type="ECO:0000313" key="3">
    <source>
        <dbReference type="EMBL" id="WAR10877.1"/>
    </source>
</evidence>
<feature type="region of interest" description="Disordered" evidence="1">
    <location>
        <begin position="250"/>
        <end position="269"/>
    </location>
</feature>
<name>A0ABY7EP86_MYAAR</name>
<keyword evidence="2" id="KW-0472">Membrane</keyword>
<feature type="transmembrane region" description="Helical" evidence="2">
    <location>
        <begin position="145"/>
        <end position="165"/>
    </location>
</feature>
<evidence type="ECO:0000256" key="1">
    <source>
        <dbReference type="SAM" id="MobiDB-lite"/>
    </source>
</evidence>
<protein>
    <submittedName>
        <fullName evidence="3">Uncharacterized protein</fullName>
    </submittedName>
</protein>
<keyword evidence="2" id="KW-0812">Transmembrane</keyword>
<dbReference type="EMBL" id="CP111018">
    <property type="protein sequence ID" value="WAR10877.1"/>
    <property type="molecule type" value="Genomic_DNA"/>
</dbReference>
<evidence type="ECO:0000313" key="4">
    <source>
        <dbReference type="Proteomes" id="UP001164746"/>
    </source>
</evidence>
<feature type="region of interest" description="Disordered" evidence="1">
    <location>
        <begin position="308"/>
        <end position="347"/>
    </location>
</feature>
<dbReference type="Proteomes" id="UP001164746">
    <property type="component" value="Chromosome 7"/>
</dbReference>
<accession>A0ABY7EP86</accession>
<organism evidence="3 4">
    <name type="scientific">Mya arenaria</name>
    <name type="common">Soft-shell clam</name>
    <dbReference type="NCBI Taxonomy" id="6604"/>
    <lineage>
        <taxon>Eukaryota</taxon>
        <taxon>Metazoa</taxon>
        <taxon>Spiralia</taxon>
        <taxon>Lophotrochozoa</taxon>
        <taxon>Mollusca</taxon>
        <taxon>Bivalvia</taxon>
        <taxon>Autobranchia</taxon>
        <taxon>Heteroconchia</taxon>
        <taxon>Euheterodonta</taxon>
        <taxon>Imparidentia</taxon>
        <taxon>Neoheterodontei</taxon>
        <taxon>Myida</taxon>
        <taxon>Myoidea</taxon>
        <taxon>Myidae</taxon>
        <taxon>Mya</taxon>
    </lineage>
</organism>
<proteinExistence type="predicted"/>
<feature type="compositionally biased region" description="Basic and acidic residues" evidence="1">
    <location>
        <begin position="257"/>
        <end position="269"/>
    </location>
</feature>